<evidence type="ECO:0000313" key="11">
    <source>
        <dbReference type="Proteomes" id="UP001595921"/>
    </source>
</evidence>
<name>A0ABD5PEJ2_9EURY</name>
<dbReference type="EC" id="4.1.2.13" evidence="5"/>
<evidence type="ECO:0000313" key="10">
    <source>
        <dbReference type="EMBL" id="MFC4359133.1"/>
    </source>
</evidence>
<dbReference type="InterPro" id="IPR054909">
    <property type="entry name" value="Fbpase2"/>
</dbReference>
<dbReference type="PIRSF" id="PIRSF001359">
    <property type="entry name" value="F_bP_aldolase_II"/>
    <property type="match status" value="1"/>
</dbReference>
<comment type="catalytic activity">
    <reaction evidence="1">
        <text>beta-D-fructose 1,6-bisphosphate = D-glyceraldehyde 3-phosphate + dihydroxyacetone phosphate</text>
        <dbReference type="Rhea" id="RHEA:14729"/>
        <dbReference type="ChEBI" id="CHEBI:32966"/>
        <dbReference type="ChEBI" id="CHEBI:57642"/>
        <dbReference type="ChEBI" id="CHEBI:59776"/>
        <dbReference type="EC" id="4.1.2.13"/>
    </reaction>
</comment>
<gene>
    <name evidence="10" type="primary">fba</name>
    <name evidence="10" type="ORF">ACFO0N_14395</name>
</gene>
<evidence type="ECO:0000256" key="4">
    <source>
        <dbReference type="ARBA" id="ARBA00005812"/>
    </source>
</evidence>
<dbReference type="Gene3D" id="3.20.20.70">
    <property type="entry name" value="Aldolase class I"/>
    <property type="match status" value="1"/>
</dbReference>
<keyword evidence="11" id="KW-1185">Reference proteome</keyword>
<dbReference type="InterPro" id="IPR006411">
    <property type="entry name" value="Fruct_bisP_bact"/>
</dbReference>
<keyword evidence="7" id="KW-0862">Zinc</keyword>
<evidence type="ECO:0000256" key="9">
    <source>
        <dbReference type="ARBA" id="ARBA00023239"/>
    </source>
</evidence>
<dbReference type="GO" id="GO:0006096">
    <property type="term" value="P:glycolytic process"/>
    <property type="evidence" value="ECO:0007669"/>
    <property type="project" value="UniProtKB-KW"/>
</dbReference>
<dbReference type="GO" id="GO:0046872">
    <property type="term" value="F:metal ion binding"/>
    <property type="evidence" value="ECO:0007669"/>
    <property type="project" value="UniProtKB-KW"/>
</dbReference>
<keyword evidence="9 10" id="KW-0456">Lyase</keyword>
<organism evidence="10 11">
    <name type="scientific">Halobium salinum</name>
    <dbReference type="NCBI Taxonomy" id="1364940"/>
    <lineage>
        <taxon>Archaea</taxon>
        <taxon>Methanobacteriati</taxon>
        <taxon>Methanobacteriota</taxon>
        <taxon>Stenosarchaea group</taxon>
        <taxon>Halobacteria</taxon>
        <taxon>Halobacteriales</taxon>
        <taxon>Haloferacaceae</taxon>
        <taxon>Halobium</taxon>
    </lineage>
</organism>
<dbReference type="InterPro" id="IPR000771">
    <property type="entry name" value="FBA_II"/>
</dbReference>
<evidence type="ECO:0000256" key="6">
    <source>
        <dbReference type="ARBA" id="ARBA00022723"/>
    </source>
</evidence>
<evidence type="ECO:0000256" key="7">
    <source>
        <dbReference type="ARBA" id="ARBA00022833"/>
    </source>
</evidence>
<dbReference type="Proteomes" id="UP001595921">
    <property type="component" value="Unassembled WGS sequence"/>
</dbReference>
<dbReference type="NCBIfam" id="NF041368">
    <property type="entry name" value="Fbpase2_Halo"/>
    <property type="match status" value="1"/>
</dbReference>
<sequence>MTFYGGDELAKVYDDALAEGFGLVASNVAEPNVLVGLMEGAARVDSDLLLQLSSGACSFAGNGDPVAGLQAMGTYAELVADQYDVGVFLNMDHQTDLEFVRTQVGLDRRFPSSIMIDASHEPFEENVATTREVVEMVAEAETDILVEAELGRIKGVEDEIVADEAFYTDPEEAVEFVDRTGCDLLAISVGTQHGVAKGKDLELRPDIARDVHEALEDHGLSIPLVLHGSSGILPEQLQELLQYGICKVNKDTHYQYEYTRTAFDYFREHEADLLPPEGVADDRDDFFNESAWAPNKDHFDPRVSGRAIRERIAEVYGGLAEVAGCAGESRYV</sequence>
<dbReference type="PANTHER" id="PTHR30559">
    <property type="entry name" value="FRUCTOSE-BISPHOSPHATE ALDOLASE CLASS 2"/>
    <property type="match status" value="1"/>
</dbReference>
<dbReference type="InterPro" id="IPR013785">
    <property type="entry name" value="Aldolase_TIM"/>
</dbReference>
<keyword evidence="6" id="KW-0479">Metal-binding</keyword>
<protein>
    <recommendedName>
        <fullName evidence="5">fructose-bisphosphate aldolase</fullName>
        <ecNumber evidence="5">4.1.2.13</ecNumber>
    </recommendedName>
</protein>
<dbReference type="GO" id="GO:0004332">
    <property type="term" value="F:fructose-bisphosphate aldolase activity"/>
    <property type="evidence" value="ECO:0007669"/>
    <property type="project" value="UniProtKB-EC"/>
</dbReference>
<comment type="similarity">
    <text evidence="4">Belongs to the class II fructose-bisphosphate aldolase family.</text>
</comment>
<dbReference type="SUPFAM" id="SSF51569">
    <property type="entry name" value="Aldolase"/>
    <property type="match status" value="1"/>
</dbReference>
<comment type="pathway">
    <text evidence="3">Carbohydrate degradation; glycolysis; D-glyceraldehyde 3-phosphate and glycerone phosphate from D-glucose: step 4/4.</text>
</comment>
<comment type="caution">
    <text evidence="10">The sequence shown here is derived from an EMBL/GenBank/DDBJ whole genome shotgun (WGS) entry which is preliminary data.</text>
</comment>
<dbReference type="AlphaFoldDB" id="A0ABD5PEJ2"/>
<proteinExistence type="inferred from homology"/>
<comment type="cofactor">
    <cofactor evidence="2">
        <name>Zn(2+)</name>
        <dbReference type="ChEBI" id="CHEBI:29105"/>
    </cofactor>
</comment>
<accession>A0ABD5PEJ2</accession>
<reference evidence="10 11" key="1">
    <citation type="journal article" date="2019" name="Int. J. Syst. Evol. Microbiol.">
        <title>The Global Catalogue of Microorganisms (GCM) 10K type strain sequencing project: providing services to taxonomists for standard genome sequencing and annotation.</title>
        <authorList>
            <consortium name="The Broad Institute Genomics Platform"/>
            <consortium name="The Broad Institute Genome Sequencing Center for Infectious Disease"/>
            <person name="Wu L."/>
            <person name="Ma J."/>
        </authorList>
    </citation>
    <scope>NUCLEOTIDE SEQUENCE [LARGE SCALE GENOMIC DNA]</scope>
    <source>
        <strain evidence="10 11">CGMCC 1.12553</strain>
    </source>
</reference>
<dbReference type="EMBL" id="JBHSDS010000008">
    <property type="protein sequence ID" value="MFC4359133.1"/>
    <property type="molecule type" value="Genomic_DNA"/>
</dbReference>
<evidence type="ECO:0000256" key="2">
    <source>
        <dbReference type="ARBA" id="ARBA00001947"/>
    </source>
</evidence>
<dbReference type="Pfam" id="PF01116">
    <property type="entry name" value="F_bP_aldolase"/>
    <property type="match status" value="1"/>
</dbReference>
<dbReference type="RefSeq" id="WP_267622987.1">
    <property type="nucleotide sequence ID" value="NZ_JAODIW010000006.1"/>
</dbReference>
<dbReference type="PANTHER" id="PTHR30559:SF0">
    <property type="entry name" value="FRUCTOSE-BISPHOSPHATE ALDOLASE"/>
    <property type="match status" value="1"/>
</dbReference>
<evidence type="ECO:0000256" key="3">
    <source>
        <dbReference type="ARBA" id="ARBA00004714"/>
    </source>
</evidence>
<keyword evidence="8" id="KW-0324">Glycolysis</keyword>
<evidence type="ECO:0000256" key="1">
    <source>
        <dbReference type="ARBA" id="ARBA00000441"/>
    </source>
</evidence>
<evidence type="ECO:0000256" key="5">
    <source>
        <dbReference type="ARBA" id="ARBA00013068"/>
    </source>
</evidence>
<evidence type="ECO:0000256" key="8">
    <source>
        <dbReference type="ARBA" id="ARBA00023152"/>
    </source>
</evidence>